<dbReference type="SUPFAM" id="SSF52540">
    <property type="entry name" value="P-loop containing nucleoside triphosphate hydrolases"/>
    <property type="match status" value="1"/>
</dbReference>
<keyword evidence="5" id="KW-0547">Nucleotide-binding</keyword>
<evidence type="ECO:0000256" key="9">
    <source>
        <dbReference type="SAM" id="Phobius"/>
    </source>
</evidence>
<evidence type="ECO:0000256" key="3">
    <source>
        <dbReference type="ARBA" id="ARBA00022448"/>
    </source>
</evidence>
<dbReference type="EMBL" id="SPNV01000453">
    <property type="protein sequence ID" value="KAF5855313.1"/>
    <property type="molecule type" value="Genomic_DNA"/>
</dbReference>
<dbReference type="GO" id="GO:0140359">
    <property type="term" value="F:ABC-type transporter activity"/>
    <property type="evidence" value="ECO:0007669"/>
    <property type="project" value="InterPro"/>
</dbReference>
<keyword evidence="4 9" id="KW-0812">Transmembrane</keyword>
<dbReference type="InterPro" id="IPR027417">
    <property type="entry name" value="P-loop_NTPase"/>
</dbReference>
<dbReference type="GO" id="GO:0016887">
    <property type="term" value="F:ATP hydrolysis activity"/>
    <property type="evidence" value="ECO:0007669"/>
    <property type="project" value="InterPro"/>
</dbReference>
<dbReference type="CDD" id="cd18596">
    <property type="entry name" value="ABC_6TM_VMR1_D1_like"/>
    <property type="match status" value="1"/>
</dbReference>
<dbReference type="Pfam" id="PF00005">
    <property type="entry name" value="ABC_tran"/>
    <property type="match status" value="1"/>
</dbReference>
<comment type="subcellular location">
    <subcellularLocation>
        <location evidence="1">Membrane</location>
        <topology evidence="1">Multi-pass membrane protein</topology>
    </subcellularLocation>
</comment>
<accession>A0A8H5ZWQ2</accession>
<reference evidence="11 12" key="1">
    <citation type="submission" date="2019-04" db="EMBL/GenBank/DDBJ databases">
        <title>Aspergillus burnettii sp. nov., novel species from soil in southeast Queensland.</title>
        <authorList>
            <person name="Gilchrist C.L.M."/>
            <person name="Pitt J.I."/>
            <person name="Lange L."/>
            <person name="Lacey H.J."/>
            <person name="Vuong D."/>
            <person name="Midgley D.J."/>
            <person name="Greenfield P."/>
            <person name="Bradbury M."/>
            <person name="Lacey E."/>
            <person name="Busk P.K."/>
            <person name="Pilgaard B."/>
            <person name="Chooi Y.H."/>
            <person name="Piggott A.M."/>
        </authorList>
    </citation>
    <scope>NUCLEOTIDE SEQUENCE [LARGE SCALE GENOMIC DNA]</scope>
    <source>
        <strain evidence="11 12">FRR 5400</strain>
    </source>
</reference>
<feature type="transmembrane region" description="Helical" evidence="9">
    <location>
        <begin position="288"/>
        <end position="311"/>
    </location>
</feature>
<keyword evidence="6" id="KW-0067">ATP-binding</keyword>
<keyword evidence="8 9" id="KW-0472">Membrane</keyword>
<dbReference type="GO" id="GO:0005524">
    <property type="term" value="F:ATP binding"/>
    <property type="evidence" value="ECO:0007669"/>
    <property type="project" value="UniProtKB-KW"/>
</dbReference>
<evidence type="ECO:0000256" key="1">
    <source>
        <dbReference type="ARBA" id="ARBA00004141"/>
    </source>
</evidence>
<evidence type="ECO:0000256" key="2">
    <source>
        <dbReference type="ARBA" id="ARBA00009726"/>
    </source>
</evidence>
<dbReference type="PROSITE" id="PS50929">
    <property type="entry name" value="ABC_TM1F"/>
    <property type="match status" value="1"/>
</dbReference>
<dbReference type="PANTHER" id="PTHR24223">
    <property type="entry name" value="ATP-BINDING CASSETTE SUB-FAMILY C"/>
    <property type="match status" value="1"/>
</dbReference>
<dbReference type="InterPro" id="IPR050173">
    <property type="entry name" value="ABC_transporter_C-like"/>
</dbReference>
<evidence type="ECO:0000256" key="5">
    <source>
        <dbReference type="ARBA" id="ARBA00022741"/>
    </source>
</evidence>
<dbReference type="InterPro" id="IPR003439">
    <property type="entry name" value="ABC_transporter-like_ATP-bd"/>
</dbReference>
<dbReference type="AlphaFoldDB" id="A0A8H5ZWQ2"/>
<evidence type="ECO:0000313" key="11">
    <source>
        <dbReference type="EMBL" id="KAF5855313.1"/>
    </source>
</evidence>
<feature type="domain" description="ABC transmembrane type-1" evidence="10">
    <location>
        <begin position="60"/>
        <end position="343"/>
    </location>
</feature>
<keyword evidence="12" id="KW-1185">Reference proteome</keyword>
<evidence type="ECO:0000259" key="10">
    <source>
        <dbReference type="PROSITE" id="PS50929"/>
    </source>
</evidence>
<keyword evidence="3" id="KW-0813">Transport</keyword>
<organism evidence="11 12">
    <name type="scientific">Petromyces alliaceus</name>
    <name type="common">Aspergillus alliaceus</name>
    <dbReference type="NCBI Taxonomy" id="209559"/>
    <lineage>
        <taxon>Eukaryota</taxon>
        <taxon>Fungi</taxon>
        <taxon>Dikarya</taxon>
        <taxon>Ascomycota</taxon>
        <taxon>Pezizomycotina</taxon>
        <taxon>Eurotiomycetes</taxon>
        <taxon>Eurotiomycetidae</taxon>
        <taxon>Eurotiales</taxon>
        <taxon>Aspergillaceae</taxon>
        <taxon>Aspergillus</taxon>
        <taxon>Aspergillus subgen. Circumdati</taxon>
    </lineage>
</organism>
<sequence>MHWCVHALRLAGDNVGIGRLPVLDYRTRSKSQPSIIPLRTSLWNYIAVQRGTAFAKQWTLMLLRSVVTFGSPYCVMRLLNSLERAGSPTNHAWLWLIGIGVSSVGENIIHYHIAWIQWSELGIPVHAQLIMAIFQKALRVKDSKHPESFNSNGALKKPEAINLISSDTLAFSKFTAVNHILPFSLVKFLMAVFFLLRLLGWQSTLVAITVTMATLPIHTMVIKHEQKARKSLTAARDRKIKVVNKAVEALRQIKFHGLETQWEERINQFRQEELYYMRKTFMASSIRLVWKLTAPLLVAAASVCTFTSSASISPSIIFPMIELLPHLQGTLGVIPVVIQDLLDARSNARRMEEYLRKPEQNKILDPSRSGRVLFCNASVAWPRDEAQDKITLSSRFCLHNINLEFPSGELSIIYGQTGSGKTLLLSAILGEADLLGRSIEAPSVAEGQPVAFVSQTPWLQSVMVKENILFRSLFNQERYIKVLGVCALSLDLAALPNGDETQIGPKGVKLSGGQRA</sequence>
<feature type="transmembrane region" description="Helical" evidence="9">
    <location>
        <begin position="180"/>
        <end position="199"/>
    </location>
</feature>
<dbReference type="GO" id="GO:0016020">
    <property type="term" value="C:membrane"/>
    <property type="evidence" value="ECO:0007669"/>
    <property type="project" value="UniProtKB-SubCell"/>
</dbReference>
<dbReference type="Proteomes" id="UP000541154">
    <property type="component" value="Unassembled WGS sequence"/>
</dbReference>
<dbReference type="PANTHER" id="PTHR24223:SF456">
    <property type="entry name" value="MULTIDRUG RESISTANCE-ASSOCIATED PROTEIN LETHAL(2)03659"/>
    <property type="match status" value="1"/>
</dbReference>
<evidence type="ECO:0000256" key="7">
    <source>
        <dbReference type="ARBA" id="ARBA00022989"/>
    </source>
</evidence>
<evidence type="ECO:0000313" key="12">
    <source>
        <dbReference type="Proteomes" id="UP000541154"/>
    </source>
</evidence>
<proteinExistence type="inferred from homology"/>
<dbReference type="Gene3D" id="1.20.1560.10">
    <property type="entry name" value="ABC transporter type 1, transmembrane domain"/>
    <property type="match status" value="1"/>
</dbReference>
<dbReference type="SUPFAM" id="SSF90123">
    <property type="entry name" value="ABC transporter transmembrane region"/>
    <property type="match status" value="1"/>
</dbReference>
<protein>
    <recommendedName>
        <fullName evidence="10">ABC transmembrane type-1 domain-containing protein</fullName>
    </recommendedName>
</protein>
<dbReference type="InterPro" id="IPR036640">
    <property type="entry name" value="ABC1_TM_sf"/>
</dbReference>
<keyword evidence="7 9" id="KW-1133">Transmembrane helix</keyword>
<comment type="caution">
    <text evidence="11">The sequence shown here is derived from an EMBL/GenBank/DDBJ whole genome shotgun (WGS) entry which is preliminary data.</text>
</comment>
<name>A0A8H5ZWQ2_PETAA</name>
<evidence type="ECO:0000256" key="4">
    <source>
        <dbReference type="ARBA" id="ARBA00022692"/>
    </source>
</evidence>
<dbReference type="Pfam" id="PF00664">
    <property type="entry name" value="ABC_membrane"/>
    <property type="match status" value="1"/>
</dbReference>
<feature type="transmembrane region" description="Helical" evidence="9">
    <location>
        <begin position="205"/>
        <end position="222"/>
    </location>
</feature>
<gene>
    <name evidence="11" type="ORF">ETB97_009447</name>
</gene>
<dbReference type="InterPro" id="IPR011527">
    <property type="entry name" value="ABC1_TM_dom"/>
</dbReference>
<comment type="similarity">
    <text evidence="2">Belongs to the ABC transporter superfamily. ABCC family. Conjugate transporter (TC 3.A.1.208) subfamily.</text>
</comment>
<evidence type="ECO:0000256" key="6">
    <source>
        <dbReference type="ARBA" id="ARBA00022840"/>
    </source>
</evidence>
<dbReference type="Gene3D" id="3.40.50.300">
    <property type="entry name" value="P-loop containing nucleotide triphosphate hydrolases"/>
    <property type="match status" value="1"/>
</dbReference>
<evidence type="ECO:0000256" key="8">
    <source>
        <dbReference type="ARBA" id="ARBA00023136"/>
    </source>
</evidence>